<gene>
    <name evidence="3" type="ORF">AMTR_s00065p00080270</name>
</gene>
<keyword evidence="2" id="KW-0812">Transmembrane</keyword>
<protein>
    <recommendedName>
        <fullName evidence="5">Transmembrane protein</fullName>
    </recommendedName>
</protein>
<proteinExistence type="predicted"/>
<feature type="transmembrane region" description="Helical" evidence="2">
    <location>
        <begin position="162"/>
        <end position="183"/>
    </location>
</feature>
<organism evidence="3 4">
    <name type="scientific">Amborella trichopoda</name>
    <dbReference type="NCBI Taxonomy" id="13333"/>
    <lineage>
        <taxon>Eukaryota</taxon>
        <taxon>Viridiplantae</taxon>
        <taxon>Streptophyta</taxon>
        <taxon>Embryophyta</taxon>
        <taxon>Tracheophyta</taxon>
        <taxon>Spermatophyta</taxon>
        <taxon>Magnoliopsida</taxon>
        <taxon>Amborellales</taxon>
        <taxon>Amborellaceae</taxon>
        <taxon>Amborella</taxon>
    </lineage>
</organism>
<dbReference type="STRING" id="13333.U5D8L8"/>
<dbReference type="Pfam" id="PF11255">
    <property type="entry name" value="DUF3054"/>
    <property type="match status" value="1"/>
</dbReference>
<dbReference type="PANTHER" id="PTHR35283">
    <property type="entry name" value="T12C22.21 PROTEIN"/>
    <property type="match status" value="1"/>
</dbReference>
<dbReference type="HOGENOM" id="CLU_089113_1_1_1"/>
<dbReference type="KEGG" id="atr:18446906"/>
<keyword evidence="4" id="KW-1185">Reference proteome</keyword>
<evidence type="ECO:0000313" key="4">
    <source>
        <dbReference type="Proteomes" id="UP000017836"/>
    </source>
</evidence>
<evidence type="ECO:0000256" key="2">
    <source>
        <dbReference type="SAM" id="Phobius"/>
    </source>
</evidence>
<dbReference type="OMA" id="SGHLPPY"/>
<name>U5D8L8_AMBTC</name>
<dbReference type="OrthoDB" id="2015146at2759"/>
<keyword evidence="2" id="KW-0472">Membrane</keyword>
<dbReference type="Gramene" id="ERN18540">
    <property type="protein sequence ID" value="ERN18540"/>
    <property type="gene ID" value="AMTR_s00065p00080270"/>
</dbReference>
<reference evidence="4" key="1">
    <citation type="journal article" date="2013" name="Science">
        <title>The Amborella genome and the evolution of flowering plants.</title>
        <authorList>
            <consortium name="Amborella Genome Project"/>
        </authorList>
    </citation>
    <scope>NUCLEOTIDE SEQUENCE [LARGE SCALE GENOMIC DNA]</scope>
</reference>
<evidence type="ECO:0000313" key="3">
    <source>
        <dbReference type="EMBL" id="ERN18540.1"/>
    </source>
</evidence>
<dbReference type="EMBL" id="KI392088">
    <property type="protein sequence ID" value="ERN18540.1"/>
    <property type="molecule type" value="Genomic_DNA"/>
</dbReference>
<dbReference type="AlphaFoldDB" id="U5D8L8"/>
<dbReference type="eggNOG" id="ENOG502QPMJ">
    <property type="taxonomic scope" value="Eukaryota"/>
</dbReference>
<evidence type="ECO:0000256" key="1">
    <source>
        <dbReference type="SAM" id="MobiDB-lite"/>
    </source>
</evidence>
<feature type="transmembrane region" description="Helical" evidence="2">
    <location>
        <begin position="132"/>
        <end position="150"/>
    </location>
</feature>
<dbReference type="GO" id="GO:0003729">
    <property type="term" value="F:mRNA binding"/>
    <property type="evidence" value="ECO:0007669"/>
    <property type="project" value="EnsemblPlants"/>
</dbReference>
<accession>U5D8L8</accession>
<sequence>MLVVSAGPASRPLPKRSFSLPSSHHISKHPANHFSNSWIKTNTSLSPNLSKNSRFLRAKRRPLPVVGPVACVGGDENRISVEDDGVPLEGVIQFEKSGRVAFLAGGDVLCLLVFAAIGRFNHGFPVFDIETFHIADPFIAGWLLSAYFLGGYGPDGKGANGLGKAVIAATKSWAAGIPLGLVIRAATSGHIPPLPFILVSMGSTAVLLIGWRAMLNALVPFDLNKKNEVYRRGNPFELFELLTSLVRRW</sequence>
<dbReference type="Proteomes" id="UP000017836">
    <property type="component" value="Unassembled WGS sequence"/>
</dbReference>
<dbReference type="PANTHER" id="PTHR35283:SF3">
    <property type="entry name" value="T12C22.21 PROTEIN"/>
    <property type="match status" value="1"/>
</dbReference>
<feature type="transmembrane region" description="Helical" evidence="2">
    <location>
        <begin position="195"/>
        <end position="215"/>
    </location>
</feature>
<feature type="transmembrane region" description="Helical" evidence="2">
    <location>
        <begin position="100"/>
        <end position="120"/>
    </location>
</feature>
<dbReference type="InterPro" id="IPR021414">
    <property type="entry name" value="DUF3054"/>
</dbReference>
<keyword evidence="2" id="KW-1133">Transmembrane helix</keyword>
<evidence type="ECO:0008006" key="5">
    <source>
        <dbReference type="Google" id="ProtNLM"/>
    </source>
</evidence>
<feature type="region of interest" description="Disordered" evidence="1">
    <location>
        <begin position="1"/>
        <end position="24"/>
    </location>
</feature>